<dbReference type="RefSeq" id="XP_018454068.1">
    <property type="nucleotide sequence ID" value="XM_018598566.2"/>
</dbReference>
<gene>
    <name evidence="2" type="primary">LOC108825249</name>
</gene>
<dbReference type="Proteomes" id="UP000504610">
    <property type="component" value="Chromosome 9"/>
</dbReference>
<dbReference type="KEGG" id="rsz:108825249"/>
<dbReference type="GeneID" id="108825249"/>
<dbReference type="AlphaFoldDB" id="A0A6J0L2G9"/>
<evidence type="ECO:0000313" key="1">
    <source>
        <dbReference type="Proteomes" id="UP000504610"/>
    </source>
</evidence>
<sequence length="150" mass="17498">MMKQTESVYEHGKPFLIKYQVGSKRREMMSYLEERERSGFASTHAARPYDEDKRIARRLKEKKVSLASSERFYMESWTLRAPRILCENARERSKEKANCSSSVVTHGLWMIKLLQIDKPLDCAVLSRLKNFSAMNKLKKRALRVNGSLIP</sequence>
<reference evidence="1" key="1">
    <citation type="journal article" date="2019" name="Database">
        <title>The radish genome database (RadishGD): an integrated information resource for radish genomics.</title>
        <authorList>
            <person name="Yu H.J."/>
            <person name="Baek S."/>
            <person name="Lee Y.J."/>
            <person name="Cho A."/>
            <person name="Mun J.H."/>
        </authorList>
    </citation>
    <scope>NUCLEOTIDE SEQUENCE [LARGE SCALE GENOMIC DNA]</scope>
    <source>
        <strain evidence="1">cv. WK10039</strain>
    </source>
</reference>
<dbReference type="OrthoDB" id="9948461at2759"/>
<name>A0A6J0L2G9_RAPSA</name>
<protein>
    <submittedName>
        <fullName evidence="2">Uncharacterized protein LOC108825249</fullName>
    </submittedName>
</protein>
<organism evidence="1 2">
    <name type="scientific">Raphanus sativus</name>
    <name type="common">Radish</name>
    <name type="synonym">Raphanus raphanistrum var. sativus</name>
    <dbReference type="NCBI Taxonomy" id="3726"/>
    <lineage>
        <taxon>Eukaryota</taxon>
        <taxon>Viridiplantae</taxon>
        <taxon>Streptophyta</taxon>
        <taxon>Embryophyta</taxon>
        <taxon>Tracheophyta</taxon>
        <taxon>Spermatophyta</taxon>
        <taxon>Magnoliopsida</taxon>
        <taxon>eudicotyledons</taxon>
        <taxon>Gunneridae</taxon>
        <taxon>Pentapetalae</taxon>
        <taxon>rosids</taxon>
        <taxon>malvids</taxon>
        <taxon>Brassicales</taxon>
        <taxon>Brassicaceae</taxon>
        <taxon>Brassiceae</taxon>
        <taxon>Raphanus</taxon>
    </lineage>
</organism>
<evidence type="ECO:0000313" key="2">
    <source>
        <dbReference type="RefSeq" id="XP_018454068.1"/>
    </source>
</evidence>
<accession>A0A6J0L2G9</accession>
<reference evidence="2" key="2">
    <citation type="submission" date="2025-08" db="UniProtKB">
        <authorList>
            <consortium name="RefSeq"/>
        </authorList>
    </citation>
    <scope>IDENTIFICATION</scope>
    <source>
        <tissue evidence="2">Leaf</tissue>
    </source>
</reference>
<keyword evidence="1" id="KW-1185">Reference proteome</keyword>
<proteinExistence type="predicted"/>